<keyword evidence="2" id="KW-1185">Reference proteome</keyword>
<dbReference type="InterPro" id="IPR014710">
    <property type="entry name" value="RmlC-like_jellyroll"/>
</dbReference>
<comment type="caution">
    <text evidence="1">The sequence shown here is derived from an EMBL/GenBank/DDBJ whole genome shotgun (WGS) entry which is preliminary data.</text>
</comment>
<dbReference type="AlphaFoldDB" id="N1WG95"/>
<dbReference type="InterPro" id="IPR011051">
    <property type="entry name" value="RmlC_Cupin_sf"/>
</dbReference>
<evidence type="ECO:0008006" key="3">
    <source>
        <dbReference type="Google" id="ProtNLM"/>
    </source>
</evidence>
<name>N1WG95_9LEPT</name>
<dbReference type="SUPFAM" id="SSF51182">
    <property type="entry name" value="RmlC-like cupins"/>
    <property type="match status" value="1"/>
</dbReference>
<proteinExistence type="predicted"/>
<dbReference type="CDD" id="cd02208">
    <property type="entry name" value="cupin_RmlC-like"/>
    <property type="match status" value="1"/>
</dbReference>
<sequence length="173" mass="19511">MNFSISYGLPFPLFNPIMNKTFFTIFLGTCLLFTDCRKEENDKPQSSPLRKINLQTFLNSSESKKFSIELAQGKIGVNVLNVPKLPRKINLVLKNDDCTYYVIRGNLQVTLPPNAKPIEVQPEEVLYIPTGVVHSVSSTQTNSKVLMVKSSNSSEIEYLQKSEIAPLNEELVR</sequence>
<dbReference type="Gene3D" id="2.60.120.10">
    <property type="entry name" value="Jelly Rolls"/>
    <property type="match status" value="1"/>
</dbReference>
<dbReference type="Proteomes" id="UP000012313">
    <property type="component" value="Unassembled WGS sequence"/>
</dbReference>
<evidence type="ECO:0000313" key="1">
    <source>
        <dbReference type="EMBL" id="EMY79291.1"/>
    </source>
</evidence>
<accession>N1WG95</accession>
<gene>
    <name evidence="1" type="ORF">LEP1GSC060_2341</name>
</gene>
<reference evidence="1" key="1">
    <citation type="submission" date="2013-03" db="EMBL/GenBank/DDBJ databases">
        <authorList>
            <person name="Harkins D.M."/>
            <person name="Durkin A.S."/>
            <person name="Brinkac L.M."/>
            <person name="Haft D.H."/>
            <person name="Selengut J.D."/>
            <person name="Sanka R."/>
            <person name="DePew J."/>
            <person name="Purushe J."/>
            <person name="Hartskeerl R.A."/>
            <person name="Ahmed A."/>
            <person name="van der Linden H."/>
            <person name="Goris M.G.A."/>
            <person name="Vinetz J.M."/>
            <person name="Sutton G.G."/>
            <person name="Nierman W.C."/>
            <person name="Fouts D.E."/>
        </authorList>
    </citation>
    <scope>NUCLEOTIDE SEQUENCE [LARGE SCALE GENOMIC DNA]</scope>
    <source>
        <strain evidence="1">ICFT</strain>
    </source>
</reference>
<dbReference type="EMBL" id="AOHC02000012">
    <property type="protein sequence ID" value="EMY79291.1"/>
    <property type="molecule type" value="Genomic_DNA"/>
</dbReference>
<protein>
    <recommendedName>
        <fullName evidence="3">Cupin domain protein</fullName>
    </recommendedName>
</protein>
<dbReference type="STRING" id="1218598.LEP1GSC060_2341"/>
<evidence type="ECO:0000313" key="2">
    <source>
        <dbReference type="Proteomes" id="UP000012313"/>
    </source>
</evidence>
<organism evidence="1 2">
    <name type="scientific">Leptospira weilii serovar Ranarum str. ICFT</name>
    <dbReference type="NCBI Taxonomy" id="1218598"/>
    <lineage>
        <taxon>Bacteria</taxon>
        <taxon>Pseudomonadati</taxon>
        <taxon>Spirochaetota</taxon>
        <taxon>Spirochaetia</taxon>
        <taxon>Leptospirales</taxon>
        <taxon>Leptospiraceae</taxon>
        <taxon>Leptospira</taxon>
    </lineage>
</organism>